<accession>A0ACC3MYZ1</accession>
<protein>
    <submittedName>
        <fullName evidence="1">Uncharacterized protein</fullName>
    </submittedName>
</protein>
<proteinExistence type="predicted"/>
<keyword evidence="2" id="KW-1185">Reference proteome</keyword>
<gene>
    <name evidence="1" type="ORF">LTR37_013592</name>
</gene>
<sequence length="427" mass="48266">MIDPFPIPAPAPLINIVKPIADALTLQSLPLHFHEVLLAAAFYTFTCNIVSPFLSARVCPKTYPRLSRRSKLNWDVHVVSFVQACVINALSLYIIWFDEERMEWRDNKNWEMRIFGYYGIGGLCQSLALGYFLWDFCVCSTHVEIFGWGMVAHAVCAMTVFALGYRPFIYFSAPVFLLYELSSPFLNIHWFCDKLNLTGSIYQAINGAFLVGTFFGCRIVWGLYSSFYTFRDMWWLIQNGHTNYNQRVPSGELSTLSTPELQRIANEPRGQTSAFNAEQYIPLWLPCVYLASNLVLNTLNLFWFGKMIQTIRTRFEPPLGTKGIGPDKIPYQPVHPDSEDSDLGIGEPGKKREHKNMHMTSGSEDSPNTPKGKGSVATARRKAEEAMNGPVGTVSDTKVERSVHEDGRTSVEVTGSQKRSARSRRKA</sequence>
<reference evidence="1" key="1">
    <citation type="submission" date="2023-07" db="EMBL/GenBank/DDBJ databases">
        <title>Black Yeasts Isolated from many extreme environments.</title>
        <authorList>
            <person name="Coleine C."/>
            <person name="Stajich J.E."/>
            <person name="Selbmann L."/>
        </authorList>
    </citation>
    <scope>NUCLEOTIDE SEQUENCE</scope>
    <source>
        <strain evidence="1">CCFEE 5714</strain>
    </source>
</reference>
<dbReference type="Proteomes" id="UP001281147">
    <property type="component" value="Unassembled WGS sequence"/>
</dbReference>
<name>A0ACC3MYZ1_9PEZI</name>
<evidence type="ECO:0000313" key="1">
    <source>
        <dbReference type="EMBL" id="KAK3704901.1"/>
    </source>
</evidence>
<organism evidence="1 2">
    <name type="scientific">Vermiconidia calcicola</name>
    <dbReference type="NCBI Taxonomy" id="1690605"/>
    <lineage>
        <taxon>Eukaryota</taxon>
        <taxon>Fungi</taxon>
        <taxon>Dikarya</taxon>
        <taxon>Ascomycota</taxon>
        <taxon>Pezizomycotina</taxon>
        <taxon>Dothideomycetes</taxon>
        <taxon>Dothideomycetidae</taxon>
        <taxon>Mycosphaerellales</taxon>
        <taxon>Extremaceae</taxon>
        <taxon>Vermiconidia</taxon>
    </lineage>
</organism>
<dbReference type="EMBL" id="JAUTXU010000134">
    <property type="protein sequence ID" value="KAK3704901.1"/>
    <property type="molecule type" value="Genomic_DNA"/>
</dbReference>
<evidence type="ECO:0000313" key="2">
    <source>
        <dbReference type="Proteomes" id="UP001281147"/>
    </source>
</evidence>
<comment type="caution">
    <text evidence="1">The sequence shown here is derived from an EMBL/GenBank/DDBJ whole genome shotgun (WGS) entry which is preliminary data.</text>
</comment>